<keyword evidence="3" id="KW-1185">Reference proteome</keyword>
<protein>
    <submittedName>
        <fullName evidence="2">Serine hydrolase</fullName>
    </submittedName>
</protein>
<dbReference type="PANTHER" id="PTHR43283">
    <property type="entry name" value="BETA-LACTAMASE-RELATED"/>
    <property type="match status" value="1"/>
</dbReference>
<dbReference type="Proteomes" id="UP001157114">
    <property type="component" value="Unassembled WGS sequence"/>
</dbReference>
<dbReference type="SUPFAM" id="SSF56601">
    <property type="entry name" value="beta-lactamase/transpeptidase-like"/>
    <property type="match status" value="1"/>
</dbReference>
<dbReference type="GO" id="GO:0016787">
    <property type="term" value="F:hydrolase activity"/>
    <property type="evidence" value="ECO:0007669"/>
    <property type="project" value="UniProtKB-KW"/>
</dbReference>
<keyword evidence="2" id="KW-0378">Hydrolase</keyword>
<dbReference type="EMBL" id="BSSQ01000028">
    <property type="protein sequence ID" value="GLX71256.1"/>
    <property type="molecule type" value="Genomic_DNA"/>
</dbReference>
<name>A0ABQ6GNP5_9BACL</name>
<dbReference type="InterPro" id="IPR001466">
    <property type="entry name" value="Beta-lactam-related"/>
</dbReference>
<feature type="domain" description="Beta-lactamase-related" evidence="1">
    <location>
        <begin position="36"/>
        <end position="396"/>
    </location>
</feature>
<dbReference type="Gene3D" id="3.40.710.10">
    <property type="entry name" value="DD-peptidase/beta-lactamase superfamily"/>
    <property type="match status" value="1"/>
</dbReference>
<evidence type="ECO:0000313" key="3">
    <source>
        <dbReference type="Proteomes" id="UP001157114"/>
    </source>
</evidence>
<comment type="caution">
    <text evidence="2">The sequence shown here is derived from an EMBL/GenBank/DDBJ whole genome shotgun (WGS) entry which is preliminary data.</text>
</comment>
<organism evidence="2 3">
    <name type="scientific">Paenibacillus glycanilyticus</name>
    <dbReference type="NCBI Taxonomy" id="126569"/>
    <lineage>
        <taxon>Bacteria</taxon>
        <taxon>Bacillati</taxon>
        <taxon>Bacillota</taxon>
        <taxon>Bacilli</taxon>
        <taxon>Bacillales</taxon>
        <taxon>Paenibacillaceae</taxon>
        <taxon>Paenibacillus</taxon>
    </lineage>
</organism>
<dbReference type="Pfam" id="PF00144">
    <property type="entry name" value="Beta-lactamase"/>
    <property type="match status" value="1"/>
</dbReference>
<gene>
    <name evidence="2" type="ORF">MU1_56050</name>
</gene>
<reference evidence="2 3" key="1">
    <citation type="submission" date="2023-03" db="EMBL/GenBank/DDBJ databases">
        <title>Draft genome sequence of the bacteria which degrade cell wall of Tricholomamatutake.</title>
        <authorList>
            <person name="Konishi Y."/>
            <person name="Fukuta Y."/>
            <person name="Shirasaka N."/>
        </authorList>
    </citation>
    <scope>NUCLEOTIDE SEQUENCE [LARGE SCALE GENOMIC DNA]</scope>
    <source>
        <strain evidence="3">mu1</strain>
    </source>
</reference>
<proteinExistence type="predicted"/>
<dbReference type="InterPro" id="IPR050789">
    <property type="entry name" value="Diverse_Enzym_Activities"/>
</dbReference>
<sequence>MQAANRITELIHFDVIIKRRGISNMLDQTAISQIKATIRKSVVNNEVAGANFMVIKNGEEVFYHEDGLADRESGRRISRDTIFRLYSMTKPVTATAVMILVERGEIDLFDSVSQYLPGFKNQKFERDGELVPVEREMNIHDLLDMTCGLVYGGSHAAGQATEALFREIGARLLGDEPLGTVDAMNRLGEGPLAFQPGTSWAYGTSADVLGAVVEVVSGMRFGEFLQKEMFGPLGMLDTGFWLPEEKRARLVNSYATETDGMSLFTGNHLGIIHQMDRNPAFESGGAGLVSTIDDAAKFTTMLLNKGSLNGVQILRPRTVEYLTSGTLNARQQLAFENWHTLAGHSYGNLMRVMVDTTTAGILASPGEYGWDGWLGVYFANFPAEDLTILVMIQKKDAGTIPLTRKLRNIVLSTL</sequence>
<dbReference type="PANTHER" id="PTHR43283:SF3">
    <property type="entry name" value="BETA-LACTAMASE FAMILY PROTEIN (AFU_ORTHOLOGUE AFUA_5G07500)"/>
    <property type="match status" value="1"/>
</dbReference>
<evidence type="ECO:0000313" key="2">
    <source>
        <dbReference type="EMBL" id="GLX71256.1"/>
    </source>
</evidence>
<accession>A0ABQ6GNP5</accession>
<dbReference type="InterPro" id="IPR012338">
    <property type="entry name" value="Beta-lactam/transpept-like"/>
</dbReference>
<evidence type="ECO:0000259" key="1">
    <source>
        <dbReference type="Pfam" id="PF00144"/>
    </source>
</evidence>